<accession>A0ACD0WHL2</accession>
<proteinExistence type="predicted"/>
<evidence type="ECO:0000313" key="2">
    <source>
        <dbReference type="Proteomes" id="UP000326582"/>
    </source>
</evidence>
<reference evidence="2" key="1">
    <citation type="journal article" date="2019" name="MBio">
        <title>Comparative genomics for the elucidation of multidrug resistance (MDR) in Candida lusitaniae.</title>
        <authorList>
            <person name="Kannan A."/>
            <person name="Asner S.A."/>
            <person name="Trachsel E."/>
            <person name="Kelly S."/>
            <person name="Parker J."/>
            <person name="Sanglard D."/>
        </authorList>
    </citation>
    <scope>NUCLEOTIDE SEQUENCE [LARGE SCALE GENOMIC DNA]</scope>
    <source>
        <strain evidence="2">P1</strain>
    </source>
</reference>
<protein>
    <submittedName>
        <fullName evidence="1">Peroxisomal acyl-coenzyme A thioester hydrolase</fullName>
    </submittedName>
</protein>
<dbReference type="Proteomes" id="UP000326582">
    <property type="component" value="Chromosome 2"/>
</dbReference>
<organism evidence="1 2">
    <name type="scientific">Clavispora lusitaniae</name>
    <name type="common">Candida lusitaniae</name>
    <dbReference type="NCBI Taxonomy" id="36911"/>
    <lineage>
        <taxon>Eukaryota</taxon>
        <taxon>Fungi</taxon>
        <taxon>Dikarya</taxon>
        <taxon>Ascomycota</taxon>
        <taxon>Saccharomycotina</taxon>
        <taxon>Pichiomycetes</taxon>
        <taxon>Metschnikowiaceae</taxon>
        <taxon>Clavispora</taxon>
    </lineage>
</organism>
<evidence type="ECO:0000313" key="1">
    <source>
        <dbReference type="EMBL" id="QFZ26940.1"/>
    </source>
</evidence>
<name>A0ACD0WHL2_CLALS</name>
<dbReference type="EMBL" id="CP038485">
    <property type="protein sequence ID" value="QFZ26940.1"/>
    <property type="molecule type" value="Genomic_DNA"/>
</dbReference>
<sequence>MRPKKPPNATHMSLSEVYSNPKVSVLEEKFSLIRQSDTDFIGKYPLEPFKENGRGTYGGEFVAQSLAAALETVRESEFHPHSLHSYFLKAGQKESPMRYEVTTTSEGRNFCNRLVKCYQSHTNQLCFIAMISFMKNNSIAKRKIEFAALEEHEKRHPRAKVPFEFSRQPHFTFDKYINKIDTLPQIVHTNGNMSHAIPPETYELSSHEEGMDTGSKEFGLFFKVNDNLDLARDKLKARFVDLAFASDSFYLGTLARAMHIPMTEKGSTDFFRVSLDHVVYFHDIDFDPTDWMFLDYKFVRMSNDRVLVTVSIFTRDRRLIASVTQEAVAFLPLRLVDRARGGTYKL</sequence>
<keyword evidence="1" id="KW-0378">Hydrolase</keyword>
<gene>
    <name evidence="1" type="ORF">EJF14_20861</name>
</gene>
<keyword evidence="2" id="KW-1185">Reference proteome</keyword>